<dbReference type="Gene3D" id="3.40.30.10">
    <property type="entry name" value="Glutaredoxin"/>
    <property type="match status" value="2"/>
</dbReference>
<keyword evidence="4" id="KW-1185">Reference proteome</keyword>
<protein>
    <recommendedName>
        <fullName evidence="5">Thioredoxin domain-containing protein</fullName>
    </recommendedName>
</protein>
<dbReference type="EMBL" id="CAJHNH020001238">
    <property type="protein sequence ID" value="CAG5122205.1"/>
    <property type="molecule type" value="Genomic_DNA"/>
</dbReference>
<sequence>MCLPTMTRLLLTTIVLHVVCQPVLRAQQVAEEEEEVVKVRGIHDIDLDTWQQSYTENQKLLVLLYTLDNCERCPAALETLTQVQEQELPKGLTIAKSASPELVTKIGAEQLPTLVYLRDKSYVIYDGNFATTDIAQWILTASKTIIRRLDDNSFEDIIPTAPGVGVEDWLLVFYREPCKNALTAVESFGVKAYGRIKIAKIVGPENPRLTLRFNVANCPEIILIKQGKVYKYPSEKVDMASLQDFVDNSYSKLKEETIADDTTDDNDFLDSVLTDFIKIHLRGDNQPIVVASLCAVVASLVFIFFCCCRPKTSRRPKKAKKE</sequence>
<dbReference type="InterPro" id="IPR036249">
    <property type="entry name" value="Thioredoxin-like_sf"/>
</dbReference>
<accession>A0A8S3Z2K2</accession>
<reference evidence="3" key="1">
    <citation type="submission" date="2021-04" db="EMBL/GenBank/DDBJ databases">
        <authorList>
            <consortium name="Molecular Ecology Group"/>
        </authorList>
    </citation>
    <scope>NUCLEOTIDE SEQUENCE</scope>
</reference>
<evidence type="ECO:0000313" key="3">
    <source>
        <dbReference type="EMBL" id="CAG5122205.1"/>
    </source>
</evidence>
<dbReference type="AlphaFoldDB" id="A0A8S3Z2K2"/>
<dbReference type="SUPFAM" id="SSF52833">
    <property type="entry name" value="Thioredoxin-like"/>
    <property type="match status" value="2"/>
</dbReference>
<dbReference type="Proteomes" id="UP000678393">
    <property type="component" value="Unassembled WGS sequence"/>
</dbReference>
<feature type="transmembrane region" description="Helical" evidence="1">
    <location>
        <begin position="288"/>
        <end position="308"/>
    </location>
</feature>
<feature type="signal peptide" evidence="2">
    <location>
        <begin position="1"/>
        <end position="26"/>
    </location>
</feature>
<dbReference type="PANTHER" id="PTHR19991">
    <property type="entry name" value="L 2 01289"/>
    <property type="match status" value="1"/>
</dbReference>
<name>A0A8S3Z2K2_9EUPU</name>
<dbReference type="Pfam" id="PF13848">
    <property type="entry name" value="Thioredoxin_6"/>
    <property type="match status" value="1"/>
</dbReference>
<dbReference type="CDD" id="cd02961">
    <property type="entry name" value="PDI_a_family"/>
    <property type="match status" value="1"/>
</dbReference>
<gene>
    <name evidence="3" type="ORF">CUNI_LOCUS7763</name>
</gene>
<evidence type="ECO:0000256" key="1">
    <source>
        <dbReference type="SAM" id="Phobius"/>
    </source>
</evidence>
<keyword evidence="1" id="KW-1133">Transmembrane helix</keyword>
<keyword evidence="1" id="KW-0472">Membrane</keyword>
<keyword evidence="2" id="KW-0732">Signal</keyword>
<comment type="caution">
    <text evidence="3">The sequence shown here is derived from an EMBL/GenBank/DDBJ whole genome shotgun (WGS) entry which is preliminary data.</text>
</comment>
<evidence type="ECO:0000313" key="4">
    <source>
        <dbReference type="Proteomes" id="UP000678393"/>
    </source>
</evidence>
<organism evidence="3 4">
    <name type="scientific">Candidula unifasciata</name>
    <dbReference type="NCBI Taxonomy" id="100452"/>
    <lineage>
        <taxon>Eukaryota</taxon>
        <taxon>Metazoa</taxon>
        <taxon>Spiralia</taxon>
        <taxon>Lophotrochozoa</taxon>
        <taxon>Mollusca</taxon>
        <taxon>Gastropoda</taxon>
        <taxon>Heterobranchia</taxon>
        <taxon>Euthyneura</taxon>
        <taxon>Panpulmonata</taxon>
        <taxon>Eupulmonata</taxon>
        <taxon>Stylommatophora</taxon>
        <taxon>Helicina</taxon>
        <taxon>Helicoidea</taxon>
        <taxon>Geomitridae</taxon>
        <taxon>Candidula</taxon>
    </lineage>
</organism>
<proteinExistence type="predicted"/>
<evidence type="ECO:0008006" key="5">
    <source>
        <dbReference type="Google" id="ProtNLM"/>
    </source>
</evidence>
<keyword evidence="1" id="KW-0812">Transmembrane</keyword>
<feature type="chain" id="PRO_5035764982" description="Thioredoxin domain-containing protein" evidence="2">
    <location>
        <begin position="27"/>
        <end position="322"/>
    </location>
</feature>
<dbReference type="PANTHER" id="PTHR19991:SF2">
    <property type="entry name" value="GH08893P"/>
    <property type="match status" value="1"/>
</dbReference>
<evidence type="ECO:0000256" key="2">
    <source>
        <dbReference type="SAM" id="SignalP"/>
    </source>
</evidence>
<dbReference type="OrthoDB" id="72053at2759"/>